<dbReference type="PROSITE" id="PS50929">
    <property type="entry name" value="ABC_TM1F"/>
    <property type="match status" value="1"/>
</dbReference>
<dbReference type="PANTHER" id="PTHR11384:SF59">
    <property type="entry name" value="LYSOSOMAL COBALAMIN TRANSPORTER ABCD4"/>
    <property type="match status" value="1"/>
</dbReference>
<dbReference type="InterPro" id="IPR011527">
    <property type="entry name" value="ABC1_TM_dom"/>
</dbReference>
<keyword evidence="3 8" id="KW-0812">Transmembrane</keyword>
<dbReference type="EMBL" id="FUWJ01000001">
    <property type="protein sequence ID" value="SJZ36324.1"/>
    <property type="molecule type" value="Genomic_DNA"/>
</dbReference>
<dbReference type="Pfam" id="PF00005">
    <property type="entry name" value="ABC_tran"/>
    <property type="match status" value="1"/>
</dbReference>
<dbReference type="InterPro" id="IPR050835">
    <property type="entry name" value="ABC_transporter_sub-D"/>
</dbReference>
<evidence type="ECO:0000313" key="11">
    <source>
        <dbReference type="EMBL" id="SJZ36324.1"/>
    </source>
</evidence>
<dbReference type="CDD" id="cd03223">
    <property type="entry name" value="ABCD_peroxisomal_ALDP"/>
    <property type="match status" value="1"/>
</dbReference>
<feature type="transmembrane region" description="Helical" evidence="8">
    <location>
        <begin position="186"/>
        <end position="206"/>
    </location>
</feature>
<dbReference type="InterPro" id="IPR003439">
    <property type="entry name" value="ABC_transporter-like_ATP-bd"/>
</dbReference>
<keyword evidence="5 11" id="KW-0067">ATP-binding</keyword>
<keyword evidence="4" id="KW-0547">Nucleotide-binding</keyword>
<dbReference type="GO" id="GO:0005524">
    <property type="term" value="F:ATP binding"/>
    <property type="evidence" value="ECO:0007669"/>
    <property type="project" value="UniProtKB-KW"/>
</dbReference>
<dbReference type="GO" id="GO:0005886">
    <property type="term" value="C:plasma membrane"/>
    <property type="evidence" value="ECO:0007669"/>
    <property type="project" value="UniProtKB-SubCell"/>
</dbReference>
<evidence type="ECO:0000259" key="10">
    <source>
        <dbReference type="PROSITE" id="PS50929"/>
    </source>
</evidence>
<dbReference type="OrthoDB" id="9810134at2"/>
<accession>A0A1T4K1P1</accession>
<keyword evidence="12" id="KW-1185">Reference proteome</keyword>
<evidence type="ECO:0000256" key="1">
    <source>
        <dbReference type="ARBA" id="ARBA00004651"/>
    </source>
</evidence>
<dbReference type="InterPro" id="IPR036640">
    <property type="entry name" value="ABC1_TM_sf"/>
</dbReference>
<keyword evidence="6 8" id="KW-1133">Transmembrane helix</keyword>
<dbReference type="Proteomes" id="UP000190092">
    <property type="component" value="Unassembled WGS sequence"/>
</dbReference>
<keyword evidence="2" id="KW-0813">Transport</keyword>
<evidence type="ECO:0000256" key="2">
    <source>
        <dbReference type="ARBA" id="ARBA00022448"/>
    </source>
</evidence>
<dbReference type="InterPro" id="IPR003593">
    <property type="entry name" value="AAA+_ATPase"/>
</dbReference>
<keyword evidence="7 8" id="KW-0472">Membrane</keyword>
<dbReference type="InterPro" id="IPR027417">
    <property type="entry name" value="P-loop_NTPase"/>
</dbReference>
<dbReference type="GO" id="GO:0016887">
    <property type="term" value="F:ATP hydrolysis activity"/>
    <property type="evidence" value="ECO:0007669"/>
    <property type="project" value="InterPro"/>
</dbReference>
<feature type="transmembrane region" description="Helical" evidence="8">
    <location>
        <begin position="147"/>
        <end position="166"/>
    </location>
</feature>
<dbReference type="GO" id="GO:0140359">
    <property type="term" value="F:ABC-type transporter activity"/>
    <property type="evidence" value="ECO:0007669"/>
    <property type="project" value="InterPro"/>
</dbReference>
<dbReference type="Gene3D" id="1.20.1560.10">
    <property type="entry name" value="ABC transporter type 1, transmembrane domain"/>
    <property type="match status" value="1"/>
</dbReference>
<dbReference type="PANTHER" id="PTHR11384">
    <property type="entry name" value="ATP-BINDING CASSETTE, SUB-FAMILY D MEMBER"/>
    <property type="match status" value="1"/>
</dbReference>
<evidence type="ECO:0000256" key="7">
    <source>
        <dbReference type="ARBA" id="ARBA00023136"/>
    </source>
</evidence>
<sequence length="572" mass="64430">MKRVGSFLGDWWRLVIPYFRSEDWRWAIPLLIGAIALTFTGVGLEVLFNQWNRRFYDALQNKNEAAFWHEILVFSILAAFFILNAISRGLVSPYLRLRWRRWLTGYYLKHWLDGRGYYRIELQRTIDNVDQRVAEDLNYLGQYTMQLLLGFLSAVATLFSFIFILWTLSGPLHLGIIGLDVNVPGYMAVAAIIYAVAGSFLANLVGRRLIPLNFMRQRYEANFRFGLVRVRENAEGIALYRGEPGERQALNERFSDIFRNGWQVLVTQLQLSFYQSGYAQLAIIFPYLVTAPRFFTGAITLGVMMQTASAFGQVQGALSFFVDNYTSLAELRAVMDRLKGLRAASAERPATAIEIEPKPGLSDVTVDDLTLALPTGQALLKHLTLPLKKGRSVLVEGTSGSGKSTLFRALAGIWPYGSGHVRIPENARVLFLPQKPYIPIGSLRDAVKYPDEQSTATDGEIAEALRAVQLGHLTDRLDEVTHWTNVLSGGEQQRLAAARAIVFKPEWLFMDEATASLDEAAEETVYDALRKRLPDTTMISIGHRPALRKWHDAQLELRREPGQVGTLVEVPA</sequence>
<dbReference type="Pfam" id="PF06472">
    <property type="entry name" value="ABC_membrane_2"/>
    <property type="match status" value="1"/>
</dbReference>
<dbReference type="RefSeq" id="WP_085932364.1">
    <property type="nucleotide sequence ID" value="NZ_FUWJ01000001.1"/>
</dbReference>
<organism evidence="11 12">
    <name type="scientific">Enhydrobacter aerosaccus</name>
    <dbReference type="NCBI Taxonomy" id="225324"/>
    <lineage>
        <taxon>Bacteria</taxon>
        <taxon>Pseudomonadati</taxon>
        <taxon>Pseudomonadota</taxon>
        <taxon>Alphaproteobacteria</taxon>
        <taxon>Hyphomicrobiales</taxon>
        <taxon>Enhydrobacter</taxon>
    </lineage>
</organism>
<feature type="transmembrane region" description="Helical" evidence="8">
    <location>
        <begin position="26"/>
        <end position="51"/>
    </location>
</feature>
<protein>
    <submittedName>
        <fullName evidence="11">Putative ATP-binding cassette transporter</fullName>
    </submittedName>
</protein>
<evidence type="ECO:0000313" key="12">
    <source>
        <dbReference type="Proteomes" id="UP000190092"/>
    </source>
</evidence>
<evidence type="ECO:0000259" key="9">
    <source>
        <dbReference type="PROSITE" id="PS50893"/>
    </source>
</evidence>
<dbReference type="SUPFAM" id="SSF90123">
    <property type="entry name" value="ABC transporter transmembrane region"/>
    <property type="match status" value="1"/>
</dbReference>
<comment type="subcellular location">
    <subcellularLocation>
        <location evidence="1">Cell membrane</location>
        <topology evidence="1">Multi-pass membrane protein</topology>
    </subcellularLocation>
</comment>
<dbReference type="SUPFAM" id="SSF52540">
    <property type="entry name" value="P-loop containing nucleoside triphosphate hydrolases"/>
    <property type="match status" value="1"/>
</dbReference>
<proteinExistence type="predicted"/>
<evidence type="ECO:0000256" key="4">
    <source>
        <dbReference type="ARBA" id="ARBA00022741"/>
    </source>
</evidence>
<evidence type="ECO:0000256" key="5">
    <source>
        <dbReference type="ARBA" id="ARBA00022840"/>
    </source>
</evidence>
<feature type="transmembrane region" description="Helical" evidence="8">
    <location>
        <begin position="71"/>
        <end position="91"/>
    </location>
</feature>
<evidence type="ECO:0000256" key="3">
    <source>
        <dbReference type="ARBA" id="ARBA00022692"/>
    </source>
</evidence>
<gene>
    <name evidence="11" type="ORF">SAMN02745126_00655</name>
</gene>
<name>A0A1T4K1P1_9HYPH</name>
<dbReference type="SMART" id="SM00382">
    <property type="entry name" value="AAA"/>
    <property type="match status" value="1"/>
</dbReference>
<dbReference type="AlphaFoldDB" id="A0A1T4K1P1"/>
<dbReference type="PROSITE" id="PS50893">
    <property type="entry name" value="ABC_TRANSPORTER_2"/>
    <property type="match status" value="1"/>
</dbReference>
<evidence type="ECO:0000256" key="6">
    <source>
        <dbReference type="ARBA" id="ARBA00022989"/>
    </source>
</evidence>
<feature type="domain" description="ABC transporter" evidence="9">
    <location>
        <begin position="364"/>
        <end position="570"/>
    </location>
</feature>
<dbReference type="STRING" id="225324.SAMN02745126_00655"/>
<evidence type="ECO:0000256" key="8">
    <source>
        <dbReference type="SAM" id="Phobius"/>
    </source>
</evidence>
<dbReference type="Gene3D" id="3.40.50.300">
    <property type="entry name" value="P-loop containing nucleotide triphosphate hydrolases"/>
    <property type="match status" value="1"/>
</dbReference>
<reference evidence="12" key="1">
    <citation type="submission" date="2017-02" db="EMBL/GenBank/DDBJ databases">
        <authorList>
            <person name="Varghese N."/>
            <person name="Submissions S."/>
        </authorList>
    </citation>
    <scope>NUCLEOTIDE SEQUENCE [LARGE SCALE GENOMIC DNA]</scope>
    <source>
        <strain evidence="12">ATCC 27094</strain>
    </source>
</reference>
<feature type="domain" description="ABC transmembrane type-1" evidence="10">
    <location>
        <begin position="32"/>
        <end position="330"/>
    </location>
</feature>